<evidence type="ECO:0000256" key="6">
    <source>
        <dbReference type="ARBA" id="ARBA00022989"/>
    </source>
</evidence>
<dbReference type="EMBL" id="CP003198">
    <property type="protein sequence ID" value="AFM22577.1"/>
    <property type="molecule type" value="Genomic_DNA"/>
</dbReference>
<organism evidence="10 11">
    <name type="scientific">Acetomicrobium mobile (strain ATCC BAA-54 / DSM 13181 / JCM 12221 / NGA)</name>
    <name type="common">Anaerobaculum mobile</name>
    <dbReference type="NCBI Taxonomy" id="891968"/>
    <lineage>
        <taxon>Bacteria</taxon>
        <taxon>Thermotogati</taxon>
        <taxon>Synergistota</taxon>
        <taxon>Synergistia</taxon>
        <taxon>Synergistales</taxon>
        <taxon>Acetomicrobiaceae</taxon>
        <taxon>Acetomicrobium</taxon>
    </lineage>
</organism>
<feature type="transmembrane region" description="Helical" evidence="8">
    <location>
        <begin position="140"/>
        <end position="160"/>
    </location>
</feature>
<dbReference type="AlphaFoldDB" id="I4BZ70"/>
<sequence length="271" mass="29562">MMKKSLIFSGLMLYLVYVILPVVLIILGSFGEKWFGTLFPQGFTLQWYEDLFSRSMYIRALRMSIIVGSLSVIINSFVGICTAYAVSVLGKRWLKSLVNFLVLLPVAIPPVVMGLGLIQAFNWPSFSWVGTTKLLLGAHLVYTLPFMLKPIVANFELIDWKTMEEAGLSLGASWPLLVRKVLIPNVMPGIISGALMTFSMSLGEFQLAVMVTGSATQTYPVVLYQAFYVSTGFACAATVLLVAISIFSLVGLLVLGKLFGFSASEITVGGV</sequence>
<dbReference type="InterPro" id="IPR000515">
    <property type="entry name" value="MetI-like"/>
</dbReference>
<keyword evidence="4" id="KW-0997">Cell inner membrane</keyword>
<evidence type="ECO:0000313" key="10">
    <source>
        <dbReference type="EMBL" id="AFM22577.1"/>
    </source>
</evidence>
<dbReference type="PROSITE" id="PS50928">
    <property type="entry name" value="ABC_TM1"/>
    <property type="match status" value="1"/>
</dbReference>
<dbReference type="Proteomes" id="UP000006061">
    <property type="component" value="Chromosome"/>
</dbReference>
<dbReference type="SUPFAM" id="SSF161098">
    <property type="entry name" value="MetI-like"/>
    <property type="match status" value="1"/>
</dbReference>
<keyword evidence="11" id="KW-1185">Reference proteome</keyword>
<evidence type="ECO:0000256" key="4">
    <source>
        <dbReference type="ARBA" id="ARBA00022519"/>
    </source>
</evidence>
<accession>I4BZ70</accession>
<comment type="subcellular location">
    <subcellularLocation>
        <location evidence="1">Cell inner membrane</location>
        <topology evidence="1">Multi-pass membrane protein</topology>
    </subcellularLocation>
    <subcellularLocation>
        <location evidence="8">Cell membrane</location>
        <topology evidence="8">Multi-pass membrane protein</topology>
    </subcellularLocation>
</comment>
<dbReference type="Pfam" id="PF00528">
    <property type="entry name" value="BPD_transp_1"/>
    <property type="match status" value="1"/>
</dbReference>
<keyword evidence="3" id="KW-1003">Cell membrane</keyword>
<evidence type="ECO:0000256" key="1">
    <source>
        <dbReference type="ARBA" id="ARBA00004429"/>
    </source>
</evidence>
<evidence type="ECO:0000256" key="5">
    <source>
        <dbReference type="ARBA" id="ARBA00022692"/>
    </source>
</evidence>
<evidence type="ECO:0000256" key="8">
    <source>
        <dbReference type="RuleBase" id="RU363032"/>
    </source>
</evidence>
<dbReference type="STRING" id="891968.Anamo_1994"/>
<keyword evidence="2 8" id="KW-0813">Transport</keyword>
<proteinExistence type="inferred from homology"/>
<dbReference type="HOGENOM" id="CLU_016047_3_2_0"/>
<dbReference type="KEGG" id="amo:Anamo_1994"/>
<evidence type="ECO:0000313" key="11">
    <source>
        <dbReference type="Proteomes" id="UP000006061"/>
    </source>
</evidence>
<keyword evidence="7 8" id="KW-0472">Membrane</keyword>
<dbReference type="GO" id="GO:0005886">
    <property type="term" value="C:plasma membrane"/>
    <property type="evidence" value="ECO:0007669"/>
    <property type="project" value="UniProtKB-SubCell"/>
</dbReference>
<reference evidence="11" key="1">
    <citation type="journal article" date="2013" name="Stand. Genomic Sci.">
        <title>Complete genome sequence of the moderate thermophile Anaerobaculum mobile type strain (NGA(T)).</title>
        <authorList>
            <person name="Mavromatis K."/>
            <person name="Stackebrandt E."/>
            <person name="Held B."/>
            <person name="Lapidus A."/>
            <person name="Nolan M."/>
            <person name="Lucas S."/>
            <person name="Hammon N."/>
            <person name="Deshpande S."/>
            <person name="Cheng J.F."/>
            <person name="Tapia R."/>
            <person name="Goodwin L.A."/>
            <person name="Pitluck S."/>
            <person name="Liolios K."/>
            <person name="Pagani I."/>
            <person name="Ivanova N."/>
            <person name="Mikhailova N."/>
            <person name="Huntemann M."/>
            <person name="Pati A."/>
            <person name="Chen A."/>
            <person name="Palaniappan K."/>
            <person name="Land M."/>
            <person name="Rohde M."/>
            <person name="Spring S."/>
            <person name="Goker M."/>
            <person name="Woyke T."/>
            <person name="Detter J.C."/>
            <person name="Bristow J."/>
            <person name="Eisen J.A."/>
            <person name="Markowitz V."/>
            <person name="Hugenholtz P."/>
            <person name="Klenk H.P."/>
            <person name="Kyrpides N.C."/>
        </authorList>
    </citation>
    <scope>NUCLEOTIDE SEQUENCE</scope>
    <source>
        <strain evidence="11">ATCC BAA-54 / DSM 13181 / NGA</strain>
    </source>
</reference>
<name>I4BZ70_ACEMN</name>
<dbReference type="CDD" id="cd06261">
    <property type="entry name" value="TM_PBP2"/>
    <property type="match status" value="1"/>
</dbReference>
<evidence type="ECO:0000256" key="3">
    <source>
        <dbReference type="ARBA" id="ARBA00022475"/>
    </source>
</evidence>
<feature type="domain" description="ABC transmembrane type-1" evidence="9">
    <location>
        <begin position="61"/>
        <end position="251"/>
    </location>
</feature>
<feature type="transmembrane region" description="Helical" evidence="8">
    <location>
        <begin position="98"/>
        <end position="120"/>
    </location>
</feature>
<evidence type="ECO:0000256" key="2">
    <source>
        <dbReference type="ARBA" id="ARBA00022448"/>
    </source>
</evidence>
<comment type="similarity">
    <text evidence="8">Belongs to the binding-protein-dependent transport system permease family.</text>
</comment>
<gene>
    <name evidence="10" type="ordered locus">Anamo_1994</name>
</gene>
<feature type="transmembrane region" description="Helical" evidence="8">
    <location>
        <begin position="222"/>
        <end position="255"/>
    </location>
</feature>
<feature type="transmembrane region" description="Helical" evidence="8">
    <location>
        <begin position="63"/>
        <end position="86"/>
    </location>
</feature>
<feature type="transmembrane region" description="Helical" evidence="8">
    <location>
        <begin position="12"/>
        <end position="30"/>
    </location>
</feature>
<dbReference type="InterPro" id="IPR035906">
    <property type="entry name" value="MetI-like_sf"/>
</dbReference>
<evidence type="ECO:0000259" key="9">
    <source>
        <dbReference type="PROSITE" id="PS50928"/>
    </source>
</evidence>
<dbReference type="GO" id="GO:0055085">
    <property type="term" value="P:transmembrane transport"/>
    <property type="evidence" value="ECO:0007669"/>
    <property type="project" value="InterPro"/>
</dbReference>
<evidence type="ECO:0000256" key="7">
    <source>
        <dbReference type="ARBA" id="ARBA00023136"/>
    </source>
</evidence>
<feature type="transmembrane region" description="Helical" evidence="8">
    <location>
        <begin position="181"/>
        <end position="202"/>
    </location>
</feature>
<dbReference type="PANTHER" id="PTHR43357:SF4">
    <property type="entry name" value="INNER MEMBRANE ABC TRANSPORTER PERMEASE PROTEIN YDCV"/>
    <property type="match status" value="1"/>
</dbReference>
<dbReference type="PANTHER" id="PTHR43357">
    <property type="entry name" value="INNER MEMBRANE ABC TRANSPORTER PERMEASE PROTEIN YDCV"/>
    <property type="match status" value="1"/>
</dbReference>
<dbReference type="Gene3D" id="1.10.3720.10">
    <property type="entry name" value="MetI-like"/>
    <property type="match status" value="1"/>
</dbReference>
<keyword evidence="6 8" id="KW-1133">Transmembrane helix</keyword>
<protein>
    <submittedName>
        <fullName evidence="10">ABC-type spermidine/putrescine transport system, permease component II</fullName>
    </submittedName>
</protein>
<keyword evidence="5 8" id="KW-0812">Transmembrane</keyword>
<dbReference type="eggNOG" id="COG1177">
    <property type="taxonomic scope" value="Bacteria"/>
</dbReference>